<dbReference type="Gene3D" id="3.40.50.1820">
    <property type="entry name" value="alpha/beta hydrolase"/>
    <property type="match status" value="1"/>
</dbReference>
<sequence length="366" mass="40938">MANIIDYVEQEFRTVREKPLSAVDTLVLSELSYINLGAVLSELSSDAETIELRDLLRAEAFDSLFHDVRDTQSNRRLLFALAASPRFRHMRIGNLKEKQSDQLEEQFAAVTVYPDEAHVCVVFRGTDATLIGWKEDFNMAFLPVVPAQSDAVDYVNRIGTLFPGRLSVCGHSKGGNLAVYAAMQCDFAVQARITAVYSHDGPGFASDIQEKAEYRSVADRIHKLLPQSSLIGMLLENHGTYTVVESSQIGIMQHDPFSWLVTDGEFHAVERITVGAQYMNKTLNSWISGMSMEERERFVDALYTILAAGNITNVFEFGDDFQKKISAMYNAAVNLDPETRSFVLQVIRQLASLAVKNLPVRRSLPD</sequence>
<dbReference type="Pfam" id="PF11187">
    <property type="entry name" value="Mbeg1-like"/>
    <property type="match status" value="1"/>
</dbReference>
<gene>
    <name evidence="1" type="ORF">JQM67_03565</name>
</gene>
<dbReference type="InterPro" id="IPR024499">
    <property type="entry name" value="Mbeg1-like"/>
</dbReference>
<accession>A0ABS9CKL0</accession>
<keyword evidence="2" id="KW-1185">Reference proteome</keyword>
<dbReference type="SUPFAM" id="SSF53474">
    <property type="entry name" value="alpha/beta-Hydrolases"/>
    <property type="match status" value="1"/>
</dbReference>
<organism evidence="1 2">
    <name type="scientific">Anaeromassilibacillus senegalensis</name>
    <dbReference type="NCBI Taxonomy" id="1673717"/>
    <lineage>
        <taxon>Bacteria</taxon>
        <taxon>Bacillati</taxon>
        <taxon>Bacillota</taxon>
        <taxon>Clostridia</taxon>
        <taxon>Eubacteriales</taxon>
        <taxon>Acutalibacteraceae</taxon>
        <taxon>Anaeromassilibacillus</taxon>
    </lineage>
</organism>
<dbReference type="Proteomes" id="UP001299220">
    <property type="component" value="Unassembled WGS sequence"/>
</dbReference>
<dbReference type="InterPro" id="IPR029058">
    <property type="entry name" value="AB_hydrolase_fold"/>
</dbReference>
<dbReference type="EMBL" id="JAFBIT010000001">
    <property type="protein sequence ID" value="MCF2651671.1"/>
    <property type="molecule type" value="Genomic_DNA"/>
</dbReference>
<comment type="caution">
    <text evidence="1">The sequence shown here is derived from an EMBL/GenBank/DDBJ whole genome shotgun (WGS) entry which is preliminary data.</text>
</comment>
<dbReference type="RefSeq" id="WP_235322679.1">
    <property type="nucleotide sequence ID" value="NZ_JAFBIT010000001.1"/>
</dbReference>
<evidence type="ECO:0000313" key="2">
    <source>
        <dbReference type="Proteomes" id="UP001299220"/>
    </source>
</evidence>
<evidence type="ECO:0000313" key="1">
    <source>
        <dbReference type="EMBL" id="MCF2651671.1"/>
    </source>
</evidence>
<reference evidence="1 2" key="1">
    <citation type="submission" date="2020-12" db="EMBL/GenBank/DDBJ databases">
        <title>Whole genome sequences of gut porcine anaerobes.</title>
        <authorList>
            <person name="Kubasova T."/>
            <person name="Jahodarova E."/>
            <person name="Rychlik I."/>
        </authorList>
    </citation>
    <scope>NUCLEOTIDE SEQUENCE [LARGE SCALE GENOMIC DNA]</scope>
    <source>
        <strain evidence="1 2">An867</strain>
    </source>
</reference>
<protein>
    <submittedName>
        <fullName evidence="1">DUF2974 domain-containing protein</fullName>
    </submittedName>
</protein>
<name>A0ABS9CKL0_9FIRM</name>
<proteinExistence type="predicted"/>